<accession>A0A542SZ77</accession>
<comment type="caution">
    <text evidence="2">The sequence shown here is derived from an EMBL/GenBank/DDBJ whole genome shotgun (WGS) entry which is preliminary data.</text>
</comment>
<dbReference type="AlphaFoldDB" id="A0A542SZ77"/>
<dbReference type="EMBL" id="VFNX01000004">
    <property type="protein sequence ID" value="TQK79923.1"/>
    <property type="molecule type" value="Genomic_DNA"/>
</dbReference>
<feature type="region of interest" description="Disordered" evidence="1">
    <location>
        <begin position="1"/>
        <end position="30"/>
    </location>
</feature>
<feature type="compositionally biased region" description="Basic residues" evidence="1">
    <location>
        <begin position="122"/>
        <end position="150"/>
    </location>
</feature>
<feature type="region of interest" description="Disordered" evidence="1">
    <location>
        <begin position="240"/>
        <end position="270"/>
    </location>
</feature>
<sequence>MGPAPGLPPPRRDPVHGGAAAGPRGGDQRMRSAVSGRLHLVLGVLLVTLLRTALPHAPGPAVAAAPQLALGTMNAHFTGAAELGAALARERRAACLARPGRRRRRGATPQPGGRDGALGPRHPGRHRGRRRGPTAARAAHHGVLRGRVRPRYGSCPGAARRTAARSSASSLRRYQAHVGPPTPPAVPARRSHRGADGPAQRQPAVWPAPYGTGRRCLAVLGYSARSRRSAISFTKRAGSLGWPPSASTASPCRSSAVSVSPVRSSRSWYA</sequence>
<keyword evidence="3" id="KW-1185">Reference proteome</keyword>
<dbReference type="Proteomes" id="UP000318103">
    <property type="component" value="Unassembled WGS sequence"/>
</dbReference>
<evidence type="ECO:0000313" key="2">
    <source>
        <dbReference type="EMBL" id="TQK79923.1"/>
    </source>
</evidence>
<gene>
    <name evidence="2" type="ORF">FB563_7783</name>
</gene>
<feature type="compositionally biased region" description="Low complexity" evidence="1">
    <location>
        <begin position="249"/>
        <end position="270"/>
    </location>
</feature>
<feature type="compositionally biased region" description="Low complexity" evidence="1">
    <location>
        <begin position="158"/>
        <end position="173"/>
    </location>
</feature>
<protein>
    <submittedName>
        <fullName evidence="2">Uncharacterized protein</fullName>
    </submittedName>
</protein>
<name>A0A542SZ77_9ACTN</name>
<evidence type="ECO:0000313" key="3">
    <source>
        <dbReference type="Proteomes" id="UP000318103"/>
    </source>
</evidence>
<feature type="region of interest" description="Disordered" evidence="1">
    <location>
        <begin position="95"/>
        <end position="207"/>
    </location>
</feature>
<evidence type="ECO:0000256" key="1">
    <source>
        <dbReference type="SAM" id="MobiDB-lite"/>
    </source>
</evidence>
<reference evidence="2 3" key="1">
    <citation type="submission" date="2019-06" db="EMBL/GenBank/DDBJ databases">
        <title>Sequencing the genomes of 1000 actinobacteria strains.</title>
        <authorList>
            <person name="Klenk H.-P."/>
        </authorList>
    </citation>
    <scope>NUCLEOTIDE SEQUENCE [LARGE SCALE GENOMIC DNA]</scope>
    <source>
        <strain evidence="2 3">DSM 41929</strain>
    </source>
</reference>
<organism evidence="2 3">
    <name type="scientific">Streptomyces puniciscabiei</name>
    <dbReference type="NCBI Taxonomy" id="164348"/>
    <lineage>
        <taxon>Bacteria</taxon>
        <taxon>Bacillati</taxon>
        <taxon>Actinomycetota</taxon>
        <taxon>Actinomycetes</taxon>
        <taxon>Kitasatosporales</taxon>
        <taxon>Streptomycetaceae</taxon>
        <taxon>Streptomyces</taxon>
    </lineage>
</organism>
<proteinExistence type="predicted"/>